<organism evidence="2 3">
    <name type="scientific">Dactylosporangium fulvum</name>
    <dbReference type="NCBI Taxonomy" id="53359"/>
    <lineage>
        <taxon>Bacteria</taxon>
        <taxon>Bacillati</taxon>
        <taxon>Actinomycetota</taxon>
        <taxon>Actinomycetes</taxon>
        <taxon>Micromonosporales</taxon>
        <taxon>Micromonosporaceae</taxon>
        <taxon>Dactylosporangium</taxon>
    </lineage>
</organism>
<evidence type="ECO:0000313" key="2">
    <source>
        <dbReference type="EMBL" id="UWP79158.1"/>
    </source>
</evidence>
<proteinExistence type="predicted"/>
<reference evidence="2" key="1">
    <citation type="submission" date="2021-04" db="EMBL/GenBank/DDBJ databases">
        <authorList>
            <person name="Hartkoorn R.C."/>
            <person name="Beaudoing E."/>
            <person name="Hot D."/>
        </authorList>
    </citation>
    <scope>NUCLEOTIDE SEQUENCE</scope>
    <source>
        <strain evidence="2">NRRL B-16292</strain>
    </source>
</reference>
<evidence type="ECO:0008006" key="4">
    <source>
        <dbReference type="Google" id="ProtNLM"/>
    </source>
</evidence>
<reference evidence="2" key="2">
    <citation type="submission" date="2022-09" db="EMBL/GenBank/DDBJ databases">
        <title>Biosynthetic gene clusters of Dactylosporangioum fulvum.</title>
        <authorList>
            <person name="Caradec T."/>
        </authorList>
    </citation>
    <scope>NUCLEOTIDE SEQUENCE</scope>
    <source>
        <strain evidence="2">NRRL B-16292</strain>
    </source>
</reference>
<name>A0ABY5VN48_9ACTN</name>
<keyword evidence="1" id="KW-0812">Transmembrane</keyword>
<dbReference type="RefSeq" id="WP_259856706.1">
    <property type="nucleotide sequence ID" value="NZ_CP073720.1"/>
</dbReference>
<keyword evidence="3" id="KW-1185">Reference proteome</keyword>
<feature type="transmembrane region" description="Helical" evidence="1">
    <location>
        <begin position="227"/>
        <end position="250"/>
    </location>
</feature>
<gene>
    <name evidence="2" type="ORF">Dfulv_28775</name>
</gene>
<keyword evidence="1" id="KW-1133">Transmembrane helix</keyword>
<keyword evidence="1" id="KW-0472">Membrane</keyword>
<protein>
    <recommendedName>
        <fullName evidence="4">Vegetative cell wall protein gp1</fullName>
    </recommendedName>
</protein>
<evidence type="ECO:0000313" key="3">
    <source>
        <dbReference type="Proteomes" id="UP001059617"/>
    </source>
</evidence>
<accession>A0ABY5VN48</accession>
<sequence length="317" mass="33503">MGGLLAELGKKLAERWLTLLVLPGALFLATLGAAAALGHAHAFDVRRLTDRVDRLATTTGNGRIAVLLAAALLASAAAGLAAQAAGSLAERWWLAADWSAWPGPLRWPAARWTARRQRRWAAAAERYEQARRAAAEAHVAARLRGGPPPTTTGELDDAYRRMTGIAAESPARPTWMGDRVHAVAVRLDRDLGLGLAVVWPYVWLVAPDPVRTEITAARTALSRAGTLAGWALLYLGIGVLWWPAVPVAAVTAVTARHRARAATDAYALLVEAAVRLHAAQVVKALGAGDGDPVTPEAGWALTTVLRGRSALPGSAER</sequence>
<feature type="transmembrane region" description="Helical" evidence="1">
    <location>
        <begin position="64"/>
        <end position="82"/>
    </location>
</feature>
<evidence type="ECO:0000256" key="1">
    <source>
        <dbReference type="SAM" id="Phobius"/>
    </source>
</evidence>
<dbReference type="EMBL" id="CP073720">
    <property type="protein sequence ID" value="UWP79158.1"/>
    <property type="molecule type" value="Genomic_DNA"/>
</dbReference>
<dbReference type="Proteomes" id="UP001059617">
    <property type="component" value="Chromosome"/>
</dbReference>